<dbReference type="AlphaFoldDB" id="A0A1Z8AYZ6"/>
<comment type="caution">
    <text evidence="3">The sequence shown here is derived from an EMBL/GenBank/DDBJ whole genome shotgun (WGS) entry which is preliminary data.</text>
</comment>
<sequence>MKKLLKTLFVLCICFIAFTSCRDEKTPEETANEMIKNADEIKTKDDKVKIENEDGSESKIKYDEDGNVDKVKTDDN</sequence>
<dbReference type="RefSeq" id="WP_303686609.1">
    <property type="nucleotide sequence ID" value="NZ_CAJXYO010000008.1"/>
</dbReference>
<feature type="chain" id="PRO_5012306487" description="Lipoprotein" evidence="2">
    <location>
        <begin position="23"/>
        <end position="76"/>
    </location>
</feature>
<feature type="signal peptide" evidence="2">
    <location>
        <begin position="1"/>
        <end position="22"/>
    </location>
</feature>
<evidence type="ECO:0008006" key="5">
    <source>
        <dbReference type="Google" id="ProtNLM"/>
    </source>
</evidence>
<reference evidence="4" key="1">
    <citation type="journal article" date="2017" name="Proc. Natl. Acad. Sci. U.S.A.">
        <title>Simulation of Deepwater Horizon oil plume reveals substrate specialization within a complex community of hydrocarbon-degraders.</title>
        <authorList>
            <person name="Hu P."/>
            <person name="Dubinsky E.A."/>
            <person name="Probst A.J."/>
            <person name="Wang J."/>
            <person name="Sieber C.M.K."/>
            <person name="Tom L.M."/>
            <person name="Gardinali P."/>
            <person name="Banfield J.F."/>
            <person name="Atlas R.M."/>
            <person name="Andersen G.L."/>
        </authorList>
    </citation>
    <scope>NUCLEOTIDE SEQUENCE [LARGE SCALE GENOMIC DNA]</scope>
</reference>
<organism evidence="3 4">
    <name type="scientific">Nonlabens dokdonensis</name>
    <dbReference type="NCBI Taxonomy" id="328515"/>
    <lineage>
        <taxon>Bacteria</taxon>
        <taxon>Pseudomonadati</taxon>
        <taxon>Bacteroidota</taxon>
        <taxon>Flavobacteriia</taxon>
        <taxon>Flavobacteriales</taxon>
        <taxon>Flavobacteriaceae</taxon>
        <taxon>Nonlabens</taxon>
    </lineage>
</organism>
<gene>
    <name evidence="3" type="ORF">A9Q93_06580</name>
</gene>
<dbReference type="EMBL" id="MAAX01000107">
    <property type="protein sequence ID" value="OUS15541.1"/>
    <property type="molecule type" value="Genomic_DNA"/>
</dbReference>
<accession>A0A1Z8AYZ6</accession>
<dbReference type="Proteomes" id="UP000196102">
    <property type="component" value="Unassembled WGS sequence"/>
</dbReference>
<name>A0A1Z8AYZ6_9FLAO</name>
<dbReference type="PROSITE" id="PS51257">
    <property type="entry name" value="PROKAR_LIPOPROTEIN"/>
    <property type="match status" value="1"/>
</dbReference>
<evidence type="ECO:0000313" key="3">
    <source>
        <dbReference type="EMBL" id="OUS15541.1"/>
    </source>
</evidence>
<keyword evidence="2" id="KW-0732">Signal</keyword>
<feature type="region of interest" description="Disordered" evidence="1">
    <location>
        <begin position="55"/>
        <end position="76"/>
    </location>
</feature>
<proteinExistence type="predicted"/>
<evidence type="ECO:0000313" key="4">
    <source>
        <dbReference type="Proteomes" id="UP000196102"/>
    </source>
</evidence>
<evidence type="ECO:0000256" key="1">
    <source>
        <dbReference type="SAM" id="MobiDB-lite"/>
    </source>
</evidence>
<evidence type="ECO:0000256" key="2">
    <source>
        <dbReference type="SAM" id="SignalP"/>
    </source>
</evidence>
<protein>
    <recommendedName>
        <fullName evidence="5">Lipoprotein</fullName>
    </recommendedName>
</protein>